<dbReference type="AlphaFoldDB" id="A0A9N9BDG3"/>
<sequence>MTRNVTRFFSAVQTIVISKVSNKEIITWIETRAIITVGSFIPDEHRKTNCQQINFSTQSEMECIRVHEKQQTLASMWRTPQKQQTNSLSTTTPPSSSSPQKQQPQQANSLASSKTPPSSSSLPQRQQQQTNTLASLTPPPPSSSQRHQQHIGNKLIGFRSYVLDG</sequence>
<comment type="caution">
    <text evidence="2">The sequence shown here is derived from an EMBL/GenBank/DDBJ whole genome shotgun (WGS) entry which is preliminary data.</text>
</comment>
<gene>
    <name evidence="2" type="ORF">AGERDE_LOCUS7104</name>
</gene>
<keyword evidence="3" id="KW-1185">Reference proteome</keyword>
<evidence type="ECO:0000313" key="3">
    <source>
        <dbReference type="Proteomes" id="UP000789831"/>
    </source>
</evidence>
<feature type="region of interest" description="Disordered" evidence="1">
    <location>
        <begin position="72"/>
        <end position="153"/>
    </location>
</feature>
<dbReference type="Proteomes" id="UP000789831">
    <property type="component" value="Unassembled WGS sequence"/>
</dbReference>
<evidence type="ECO:0000256" key="1">
    <source>
        <dbReference type="SAM" id="MobiDB-lite"/>
    </source>
</evidence>
<dbReference type="EMBL" id="CAJVPL010001225">
    <property type="protein sequence ID" value="CAG8560010.1"/>
    <property type="molecule type" value="Genomic_DNA"/>
</dbReference>
<feature type="compositionally biased region" description="Low complexity" evidence="1">
    <location>
        <begin position="83"/>
        <end position="129"/>
    </location>
</feature>
<evidence type="ECO:0000313" key="2">
    <source>
        <dbReference type="EMBL" id="CAG8560010.1"/>
    </source>
</evidence>
<organism evidence="2 3">
    <name type="scientific">Ambispora gerdemannii</name>
    <dbReference type="NCBI Taxonomy" id="144530"/>
    <lineage>
        <taxon>Eukaryota</taxon>
        <taxon>Fungi</taxon>
        <taxon>Fungi incertae sedis</taxon>
        <taxon>Mucoromycota</taxon>
        <taxon>Glomeromycotina</taxon>
        <taxon>Glomeromycetes</taxon>
        <taxon>Archaeosporales</taxon>
        <taxon>Ambisporaceae</taxon>
        <taxon>Ambispora</taxon>
    </lineage>
</organism>
<accession>A0A9N9BDG3</accession>
<feature type="compositionally biased region" description="Polar residues" evidence="1">
    <location>
        <begin position="72"/>
        <end position="82"/>
    </location>
</feature>
<name>A0A9N9BDG3_9GLOM</name>
<reference evidence="2" key="1">
    <citation type="submission" date="2021-06" db="EMBL/GenBank/DDBJ databases">
        <authorList>
            <person name="Kallberg Y."/>
            <person name="Tangrot J."/>
            <person name="Rosling A."/>
        </authorList>
    </citation>
    <scope>NUCLEOTIDE SEQUENCE</scope>
    <source>
        <strain evidence="2">MT106</strain>
    </source>
</reference>
<protein>
    <submittedName>
        <fullName evidence="2">5498_t:CDS:1</fullName>
    </submittedName>
</protein>
<proteinExistence type="predicted"/>